<dbReference type="AlphaFoldDB" id="A0A3S4YQD5"/>
<dbReference type="InterPro" id="IPR012454">
    <property type="entry name" value="DUF1659"/>
</dbReference>
<name>A0A3S4YQD5_9FIRM</name>
<dbReference type="Proteomes" id="UP000269544">
    <property type="component" value="Chromosome"/>
</dbReference>
<organism evidence="2 3">
    <name type="scientific">Aedoeadaptatus ivorii</name>
    <dbReference type="NCBI Taxonomy" id="54006"/>
    <lineage>
        <taxon>Bacteria</taxon>
        <taxon>Bacillati</taxon>
        <taxon>Bacillota</taxon>
        <taxon>Tissierellia</taxon>
        <taxon>Tissierellales</taxon>
        <taxon>Peptoniphilaceae</taxon>
        <taxon>Aedoeadaptatus</taxon>
    </lineage>
</organism>
<dbReference type="Pfam" id="PF07872">
    <property type="entry name" value="DUF1659"/>
    <property type="match status" value="1"/>
</dbReference>
<reference evidence="2 3" key="1">
    <citation type="submission" date="2018-12" db="EMBL/GenBank/DDBJ databases">
        <authorList>
            <consortium name="Pathogen Informatics"/>
        </authorList>
    </citation>
    <scope>NUCLEOTIDE SEQUENCE [LARGE SCALE GENOMIC DNA]</scope>
    <source>
        <strain evidence="2 3">NCTC13079</strain>
    </source>
</reference>
<evidence type="ECO:0000259" key="1">
    <source>
        <dbReference type="Pfam" id="PF07872"/>
    </source>
</evidence>
<dbReference type="RefSeq" id="WP_126466121.1">
    <property type="nucleotide sequence ID" value="NZ_JAUSWF010000007.1"/>
</dbReference>
<sequence>MASVKKALRLTHDAGVGEDGKQKTRSKTYYGVRAEATNENMQQVAEALNTLSEKEVIYVEAITTERLA</sequence>
<keyword evidence="3" id="KW-1185">Reference proteome</keyword>
<dbReference type="KEGG" id="piv:NCTC13079_01422"/>
<gene>
    <name evidence="2" type="ORF">NCTC13079_01422</name>
</gene>
<accession>A0A3S4YQD5</accession>
<protein>
    <submittedName>
        <fullName evidence="2">Protein of uncharacterized function (DUF1659)</fullName>
    </submittedName>
</protein>
<proteinExistence type="predicted"/>
<evidence type="ECO:0000313" key="2">
    <source>
        <dbReference type="EMBL" id="VEJ36218.1"/>
    </source>
</evidence>
<evidence type="ECO:0000313" key="3">
    <source>
        <dbReference type="Proteomes" id="UP000269544"/>
    </source>
</evidence>
<feature type="domain" description="DUF1659" evidence="1">
    <location>
        <begin position="4"/>
        <end position="67"/>
    </location>
</feature>
<dbReference type="EMBL" id="LR134523">
    <property type="protein sequence ID" value="VEJ36218.1"/>
    <property type="molecule type" value="Genomic_DNA"/>
</dbReference>